<proteinExistence type="predicted"/>
<organism evidence="2 3">
    <name type="scientific">Candidatus Caccousia stercoris</name>
    <dbReference type="NCBI Taxonomy" id="2840723"/>
    <lineage>
        <taxon>Bacteria</taxon>
        <taxon>Bacillati</taxon>
        <taxon>Bacillota</taxon>
        <taxon>Clostridia</taxon>
        <taxon>Eubacteriales</taxon>
        <taxon>Oscillospiraceae</taxon>
        <taxon>Oscillospiraceae incertae sedis</taxon>
        <taxon>Candidatus Caccousia</taxon>
    </lineage>
</organism>
<reference evidence="2" key="1">
    <citation type="submission" date="2020-10" db="EMBL/GenBank/DDBJ databases">
        <authorList>
            <person name="Gilroy R."/>
        </authorList>
    </citation>
    <scope>NUCLEOTIDE SEQUENCE</scope>
    <source>
        <strain evidence="2">6086</strain>
    </source>
</reference>
<dbReference type="Gene3D" id="2.30.30.240">
    <property type="entry name" value="PRC-barrel domain"/>
    <property type="match status" value="1"/>
</dbReference>
<feature type="domain" description="PRC-barrel" evidence="1">
    <location>
        <begin position="4"/>
        <end position="77"/>
    </location>
</feature>
<dbReference type="InterPro" id="IPR027275">
    <property type="entry name" value="PRC-brl_dom"/>
</dbReference>
<sequence length="97" mass="11119">MTCRIAELRRKEVISVKDGTRIGSVCDAEMDIESARLTSIVVYGRPKLFGLLGREEDIVIRWPDIQVVGEDTILVNYQERVRVRRKRGLLSILFGDE</sequence>
<reference evidence="2" key="2">
    <citation type="journal article" date="2021" name="PeerJ">
        <title>Extensive microbial diversity within the chicken gut microbiome revealed by metagenomics and culture.</title>
        <authorList>
            <person name="Gilroy R."/>
            <person name="Ravi A."/>
            <person name="Getino M."/>
            <person name="Pursley I."/>
            <person name="Horton D.L."/>
            <person name="Alikhan N.F."/>
            <person name="Baker D."/>
            <person name="Gharbi K."/>
            <person name="Hall N."/>
            <person name="Watson M."/>
            <person name="Adriaenssens E.M."/>
            <person name="Foster-Nyarko E."/>
            <person name="Jarju S."/>
            <person name="Secka A."/>
            <person name="Antonio M."/>
            <person name="Oren A."/>
            <person name="Chaudhuri R.R."/>
            <person name="La Ragione R."/>
            <person name="Hildebrand F."/>
            <person name="Pallen M.J."/>
        </authorList>
    </citation>
    <scope>NUCLEOTIDE SEQUENCE</scope>
    <source>
        <strain evidence="2">6086</strain>
    </source>
</reference>
<dbReference type="InterPro" id="IPR011033">
    <property type="entry name" value="PRC_barrel-like_sf"/>
</dbReference>
<dbReference type="PANTHER" id="PTHR40061">
    <property type="entry name" value="SPORULATION PROTEIN YLMC-RELATED"/>
    <property type="match status" value="1"/>
</dbReference>
<dbReference type="InterPro" id="IPR014238">
    <property type="entry name" value="Spore_YlmC/YmxH"/>
</dbReference>
<dbReference type="EMBL" id="DVJM01000228">
    <property type="protein sequence ID" value="HIS79727.1"/>
    <property type="molecule type" value="Genomic_DNA"/>
</dbReference>
<dbReference type="NCBIfam" id="TIGR02888">
    <property type="entry name" value="spore_YlmC_YmxH"/>
    <property type="match status" value="1"/>
</dbReference>
<dbReference type="AlphaFoldDB" id="A0A9D1FTX3"/>
<dbReference type="PANTHER" id="PTHR40061:SF1">
    <property type="entry name" value="SPORULATION PROTEIN YLMC-RELATED"/>
    <property type="match status" value="1"/>
</dbReference>
<evidence type="ECO:0000259" key="1">
    <source>
        <dbReference type="Pfam" id="PF05239"/>
    </source>
</evidence>
<protein>
    <submittedName>
        <fullName evidence="2">YlmC/YmxH family sporulation protein</fullName>
    </submittedName>
</protein>
<name>A0A9D1FTX3_9FIRM</name>
<comment type="caution">
    <text evidence="2">The sequence shown here is derived from an EMBL/GenBank/DDBJ whole genome shotgun (WGS) entry which is preliminary data.</text>
</comment>
<dbReference type="SUPFAM" id="SSF50346">
    <property type="entry name" value="PRC-barrel domain"/>
    <property type="match status" value="1"/>
</dbReference>
<evidence type="ECO:0000313" key="2">
    <source>
        <dbReference type="EMBL" id="HIS79727.1"/>
    </source>
</evidence>
<dbReference type="Pfam" id="PF05239">
    <property type="entry name" value="PRC"/>
    <property type="match status" value="1"/>
</dbReference>
<dbReference type="Proteomes" id="UP000824141">
    <property type="component" value="Unassembled WGS sequence"/>
</dbReference>
<gene>
    <name evidence="2" type="ORF">IAD03_10200</name>
</gene>
<accession>A0A9D1FTX3</accession>
<evidence type="ECO:0000313" key="3">
    <source>
        <dbReference type="Proteomes" id="UP000824141"/>
    </source>
</evidence>